<protein>
    <recommendedName>
        <fullName evidence="3">STAS domain-containing protein</fullName>
    </recommendedName>
</protein>
<reference evidence="1 2" key="1">
    <citation type="submission" date="2023-07" db="EMBL/GenBank/DDBJ databases">
        <title>Genomic Encyclopedia of Type Strains, Phase IV (KMG-IV): sequencing the most valuable type-strain genomes for metagenomic binning, comparative biology and taxonomic classification.</title>
        <authorList>
            <person name="Goeker M."/>
        </authorList>
    </citation>
    <scope>NUCLEOTIDE SEQUENCE [LARGE SCALE GENOMIC DNA]</scope>
    <source>
        <strain evidence="1 2">DSM 15049</strain>
    </source>
</reference>
<dbReference type="SUPFAM" id="SSF52091">
    <property type="entry name" value="SpoIIaa-like"/>
    <property type="match status" value="1"/>
</dbReference>
<evidence type="ECO:0008006" key="3">
    <source>
        <dbReference type="Google" id="ProtNLM"/>
    </source>
</evidence>
<proteinExistence type="predicted"/>
<keyword evidence="2" id="KW-1185">Reference proteome</keyword>
<dbReference type="RefSeq" id="WP_307501096.1">
    <property type="nucleotide sequence ID" value="NZ_BAAACE010000026.1"/>
</dbReference>
<accession>A0ABU0MVH2</accession>
<sequence>MIYTQILDDENKVYIKVDGYLQSKEIKTFVSDYKEKIKGIKTARYNLIIDVNPFDADSFSDIKNVCMMFYKTGYKKIYLIDPKNYIMSNIKLNPIEKKMFLKIVKIVNSSLDIR</sequence>
<gene>
    <name evidence="1" type="ORF">QOZ92_000022</name>
</gene>
<dbReference type="EMBL" id="JAUSWG010000001">
    <property type="protein sequence ID" value="MDQ0554912.1"/>
    <property type="molecule type" value="Genomic_DNA"/>
</dbReference>
<dbReference type="InterPro" id="IPR036513">
    <property type="entry name" value="STAS_dom_sf"/>
</dbReference>
<name>A0ABU0MVH2_9FIRM</name>
<organism evidence="1 2">
    <name type="scientific">Paraclostridium ghonii</name>
    <dbReference type="NCBI Taxonomy" id="29358"/>
    <lineage>
        <taxon>Bacteria</taxon>
        <taxon>Bacillati</taxon>
        <taxon>Bacillota</taxon>
        <taxon>Clostridia</taxon>
        <taxon>Peptostreptococcales</taxon>
        <taxon>Peptostreptococcaceae</taxon>
        <taxon>Paraclostridium</taxon>
    </lineage>
</organism>
<evidence type="ECO:0000313" key="1">
    <source>
        <dbReference type="EMBL" id="MDQ0554912.1"/>
    </source>
</evidence>
<comment type="caution">
    <text evidence="1">The sequence shown here is derived from an EMBL/GenBank/DDBJ whole genome shotgun (WGS) entry which is preliminary data.</text>
</comment>
<dbReference type="Proteomes" id="UP001232584">
    <property type="component" value="Unassembled WGS sequence"/>
</dbReference>
<evidence type="ECO:0000313" key="2">
    <source>
        <dbReference type="Proteomes" id="UP001232584"/>
    </source>
</evidence>